<dbReference type="GO" id="GO:0005666">
    <property type="term" value="C:RNA polymerase III complex"/>
    <property type="evidence" value="ECO:0007669"/>
    <property type="project" value="TreeGrafter"/>
</dbReference>
<comment type="similarity">
    <text evidence="2">Belongs to the eukaryotic RPB8 RNA polymerase subunit family.</text>
</comment>
<protein>
    <submittedName>
        <fullName evidence="4">DNA-directed RNA polymerases I, II, and III subunit rpabc3</fullName>
    </submittedName>
</protein>
<dbReference type="GO" id="GO:0006351">
    <property type="term" value="P:DNA-templated transcription"/>
    <property type="evidence" value="ECO:0007669"/>
    <property type="project" value="InterPro"/>
</dbReference>
<proteinExistence type="inferred from homology"/>
<dbReference type="PANTHER" id="PTHR10917">
    <property type="entry name" value="DNA-DIRECTED RNA POLYMERASES I, II, AND III SUBUNIT RPABC3"/>
    <property type="match status" value="1"/>
</dbReference>
<dbReference type="OrthoDB" id="20018at2759"/>
<reference evidence="4 5" key="1">
    <citation type="journal article" date="2016" name="Mol. Biol. Evol.">
        <title>Genome-Wide Survey of Gut Fungi (Harpellales) Reveals the First Horizontally Transferred Ubiquitin Gene from a Mosquito Host.</title>
        <authorList>
            <person name="Wang Y."/>
            <person name="White M.M."/>
            <person name="Kvist S."/>
            <person name="Moncalvo J.M."/>
        </authorList>
    </citation>
    <scope>NUCLEOTIDE SEQUENCE [LARGE SCALE GENOMIC DNA]</scope>
    <source>
        <strain evidence="4 5">ALG-7-W6</strain>
    </source>
</reference>
<dbReference type="PANTHER" id="PTHR10917:SF0">
    <property type="entry name" value="DNA-DIRECTED RNA POLYMERASES I, II, AND III SUBUNIT RPABC3"/>
    <property type="match status" value="1"/>
</dbReference>
<accession>A0A1R0GX36</accession>
<keyword evidence="3" id="KW-0539">Nucleus</keyword>
<organism evidence="4 5">
    <name type="scientific">Smittium mucronatum</name>
    <dbReference type="NCBI Taxonomy" id="133383"/>
    <lineage>
        <taxon>Eukaryota</taxon>
        <taxon>Fungi</taxon>
        <taxon>Fungi incertae sedis</taxon>
        <taxon>Zoopagomycota</taxon>
        <taxon>Kickxellomycotina</taxon>
        <taxon>Harpellomycetes</taxon>
        <taxon>Harpellales</taxon>
        <taxon>Legeriomycetaceae</taxon>
        <taxon>Smittium</taxon>
    </lineage>
</organism>
<dbReference type="AlphaFoldDB" id="A0A1R0GX36"/>
<evidence type="ECO:0000313" key="5">
    <source>
        <dbReference type="Proteomes" id="UP000187455"/>
    </source>
</evidence>
<dbReference type="EMBL" id="LSSL01002432">
    <property type="protein sequence ID" value="OLY81457.1"/>
    <property type="molecule type" value="Genomic_DNA"/>
</dbReference>
<dbReference type="Proteomes" id="UP000187455">
    <property type="component" value="Unassembled WGS sequence"/>
</dbReference>
<evidence type="ECO:0000313" key="4">
    <source>
        <dbReference type="EMBL" id="OLY81457.1"/>
    </source>
</evidence>
<keyword evidence="4" id="KW-0240">DNA-directed RNA polymerase</keyword>
<dbReference type="GO" id="GO:0005736">
    <property type="term" value="C:RNA polymerase I complex"/>
    <property type="evidence" value="ECO:0007669"/>
    <property type="project" value="TreeGrafter"/>
</dbReference>
<dbReference type="SUPFAM" id="SSF50249">
    <property type="entry name" value="Nucleic acid-binding proteins"/>
    <property type="match status" value="1"/>
</dbReference>
<dbReference type="InterPro" id="IPR005570">
    <property type="entry name" value="RPABC3"/>
</dbReference>
<dbReference type="InterPro" id="IPR012340">
    <property type="entry name" value="NA-bd_OB-fold"/>
</dbReference>
<gene>
    <name evidence="4" type="ORF">AYI68_g4438</name>
</gene>
<dbReference type="PIRSF" id="PIRSF000779">
    <property type="entry name" value="RNA_pol_Rpb8"/>
    <property type="match status" value="1"/>
</dbReference>
<dbReference type="Gene3D" id="2.40.50.140">
    <property type="entry name" value="Nucleic acid-binding proteins"/>
    <property type="match status" value="1"/>
</dbReference>
<name>A0A1R0GX36_9FUNG</name>
<dbReference type="STRING" id="133383.A0A1R0GX36"/>
<keyword evidence="4" id="KW-0804">Transcription</keyword>
<evidence type="ECO:0000256" key="1">
    <source>
        <dbReference type="ARBA" id="ARBA00004123"/>
    </source>
</evidence>
<evidence type="ECO:0000256" key="3">
    <source>
        <dbReference type="ARBA" id="ARBA00023242"/>
    </source>
</evidence>
<dbReference type="SMART" id="SM00658">
    <property type="entry name" value="RPOL8c"/>
    <property type="match status" value="1"/>
</dbReference>
<keyword evidence="5" id="KW-1185">Reference proteome</keyword>
<dbReference type="FunFam" id="2.40.50.140:FF:000191">
    <property type="entry name" value="DNA-directed RNA polymerases I, II, and III subunit RPABC3"/>
    <property type="match status" value="1"/>
</dbReference>
<dbReference type="GO" id="GO:0003899">
    <property type="term" value="F:DNA-directed RNA polymerase activity"/>
    <property type="evidence" value="ECO:0007669"/>
    <property type="project" value="InterPro"/>
</dbReference>
<sequence>MDKKDNMLFSDFFSVKDVDKDGKKFDRVSRIGARSENYDMELTLDVNCELYPLDHGDRFSLVLASSLNLNSASAASGQQSNLDSGFGKADANWRTVVGGTERSLADEYDYVMYGRIYRFDDTTGSKVSVFISFGGLLMCLEGESHHLQNLTVSENVYLLLKR</sequence>
<comment type="subcellular location">
    <subcellularLocation>
        <location evidence="1">Nucleus</location>
    </subcellularLocation>
</comment>
<comment type="caution">
    <text evidence="4">The sequence shown here is derived from an EMBL/GenBank/DDBJ whole genome shotgun (WGS) entry which is preliminary data.</text>
</comment>
<evidence type="ECO:0000256" key="2">
    <source>
        <dbReference type="ARBA" id="ARBA00008912"/>
    </source>
</evidence>
<dbReference type="GO" id="GO:0005665">
    <property type="term" value="C:RNA polymerase II, core complex"/>
    <property type="evidence" value="ECO:0007669"/>
    <property type="project" value="TreeGrafter"/>
</dbReference>
<dbReference type="Pfam" id="PF03870">
    <property type="entry name" value="RNA_pol_Rpb8"/>
    <property type="match status" value="1"/>
</dbReference>